<comment type="caution">
    <text evidence="1">The sequence shown here is derived from an EMBL/GenBank/DDBJ whole genome shotgun (WGS) entry which is preliminary data.</text>
</comment>
<evidence type="ECO:0000313" key="2">
    <source>
        <dbReference type="Proteomes" id="UP000230214"/>
    </source>
</evidence>
<proteinExistence type="predicted"/>
<feature type="non-terminal residue" evidence="1">
    <location>
        <position position="1"/>
    </location>
</feature>
<sequence>EFYLYRETQKNAIRLNCGVKSDKYTDNLWISDFVDLLDTKFNHFYKDCVYSWLDRMYLVGRMIRENKHVNLYKVASPIKGVD</sequence>
<name>A0A2H0RAL1_UNCKA</name>
<accession>A0A2H0RAL1</accession>
<protein>
    <submittedName>
        <fullName evidence="1">Uncharacterized protein</fullName>
    </submittedName>
</protein>
<evidence type="ECO:0000313" key="1">
    <source>
        <dbReference type="EMBL" id="PIR43548.1"/>
    </source>
</evidence>
<dbReference type="Proteomes" id="UP000230214">
    <property type="component" value="Unassembled WGS sequence"/>
</dbReference>
<dbReference type="AlphaFoldDB" id="A0A2H0RAL1"/>
<reference evidence="1 2" key="1">
    <citation type="submission" date="2017-09" db="EMBL/GenBank/DDBJ databases">
        <title>Depth-based differentiation of microbial function through sediment-hosted aquifers and enrichment of novel symbionts in the deep terrestrial subsurface.</title>
        <authorList>
            <person name="Probst A.J."/>
            <person name="Ladd B."/>
            <person name="Jarett J.K."/>
            <person name="Geller-Mcgrath D.E."/>
            <person name="Sieber C.M."/>
            <person name="Emerson J.B."/>
            <person name="Anantharaman K."/>
            <person name="Thomas B.C."/>
            <person name="Malmstrom R."/>
            <person name="Stieglmeier M."/>
            <person name="Klingl A."/>
            <person name="Woyke T."/>
            <person name="Ryan C.M."/>
            <person name="Banfield J.F."/>
        </authorList>
    </citation>
    <scope>NUCLEOTIDE SEQUENCE [LARGE SCALE GENOMIC DNA]</scope>
    <source>
        <strain evidence="1">CG10_big_fil_rev_8_21_14_0_10_32_10</strain>
    </source>
</reference>
<organism evidence="1 2">
    <name type="scientific">candidate division WWE3 bacterium CG10_big_fil_rev_8_21_14_0_10_32_10</name>
    <dbReference type="NCBI Taxonomy" id="1975090"/>
    <lineage>
        <taxon>Bacteria</taxon>
        <taxon>Katanobacteria</taxon>
    </lineage>
</organism>
<gene>
    <name evidence="1" type="ORF">COV24_02255</name>
</gene>
<dbReference type="EMBL" id="PCXU01000019">
    <property type="protein sequence ID" value="PIR43548.1"/>
    <property type="molecule type" value="Genomic_DNA"/>
</dbReference>